<feature type="non-terminal residue" evidence="1">
    <location>
        <position position="1"/>
    </location>
</feature>
<organism evidence="1 2">
    <name type="scientific">Trifolium medium</name>
    <dbReference type="NCBI Taxonomy" id="97028"/>
    <lineage>
        <taxon>Eukaryota</taxon>
        <taxon>Viridiplantae</taxon>
        <taxon>Streptophyta</taxon>
        <taxon>Embryophyta</taxon>
        <taxon>Tracheophyta</taxon>
        <taxon>Spermatophyta</taxon>
        <taxon>Magnoliopsida</taxon>
        <taxon>eudicotyledons</taxon>
        <taxon>Gunneridae</taxon>
        <taxon>Pentapetalae</taxon>
        <taxon>rosids</taxon>
        <taxon>fabids</taxon>
        <taxon>Fabales</taxon>
        <taxon>Fabaceae</taxon>
        <taxon>Papilionoideae</taxon>
        <taxon>50 kb inversion clade</taxon>
        <taxon>NPAAA clade</taxon>
        <taxon>Hologalegina</taxon>
        <taxon>IRL clade</taxon>
        <taxon>Trifolieae</taxon>
        <taxon>Trifolium</taxon>
    </lineage>
</organism>
<evidence type="ECO:0000313" key="1">
    <source>
        <dbReference type="EMBL" id="MCI75735.1"/>
    </source>
</evidence>
<keyword evidence="2" id="KW-1185">Reference proteome</keyword>
<proteinExistence type="predicted"/>
<evidence type="ECO:0000313" key="2">
    <source>
        <dbReference type="Proteomes" id="UP000265520"/>
    </source>
</evidence>
<dbReference type="EMBL" id="LXQA010889906">
    <property type="protein sequence ID" value="MCI75735.1"/>
    <property type="molecule type" value="Genomic_DNA"/>
</dbReference>
<name>A0A392UVB1_9FABA</name>
<reference evidence="1 2" key="1">
    <citation type="journal article" date="2018" name="Front. Plant Sci.">
        <title>Red Clover (Trifolium pratense) and Zigzag Clover (T. medium) - A Picture of Genomic Similarities and Differences.</title>
        <authorList>
            <person name="Dluhosova J."/>
            <person name="Istvanek J."/>
            <person name="Nedelnik J."/>
            <person name="Repkova J."/>
        </authorList>
    </citation>
    <scope>NUCLEOTIDE SEQUENCE [LARGE SCALE GENOMIC DNA]</scope>
    <source>
        <strain evidence="2">cv. 10/8</strain>
        <tissue evidence="1">Leaf</tissue>
    </source>
</reference>
<dbReference type="Proteomes" id="UP000265520">
    <property type="component" value="Unassembled WGS sequence"/>
</dbReference>
<accession>A0A392UVB1</accession>
<sequence>QESGSLCITAVEGA</sequence>
<comment type="caution">
    <text evidence="1">The sequence shown here is derived from an EMBL/GenBank/DDBJ whole genome shotgun (WGS) entry which is preliminary data.</text>
</comment>
<protein>
    <submittedName>
        <fullName evidence="1">Uncharacterized protein</fullName>
    </submittedName>
</protein>